<evidence type="ECO:0000313" key="2">
    <source>
        <dbReference type="EMBL" id="CAF4877454.1"/>
    </source>
</evidence>
<accession>A0A821TVR1</accession>
<protein>
    <submittedName>
        <fullName evidence="2">Uncharacterized protein</fullName>
    </submittedName>
</protein>
<dbReference type="Proteomes" id="UP000663880">
    <property type="component" value="Unassembled WGS sequence"/>
</dbReference>
<keyword evidence="3" id="KW-1185">Reference proteome</keyword>
<sequence>MDFDLTKEPIPDIPGIDLSNYVRDPYSYNPVVYIHKKLVPYANTVANPKLTTTSDKCLQFNHEEHESVFRTKLINPNKDPLVEQTIKFAKDLIPLTIPPNTEASPDPLYLIKTKKCQKRKKTECNCEQETNATYQKTKDVTDLSKSRNLCSGRESFSRSSNNNTLDDIQENRSLNCSSSDLSEKRNVKREKFLHKCKQNDVQMIASESFEALAENLNSTGDAKIKIHLMNEKDKSLLCESIKTPVIKAIRECIQEIHNTDATNFGWQNMVENTSQKVEIILEKLEKIEKKLESFNDGTKMPRISKLEELEQDVITRDSTSEEELVQIHLARKTKSKLVRTLSPNQEETEEGSSRKMDRGEIPSCFQSSSQLNIRPENPSRLPARFCWTDVGK</sequence>
<name>A0A821TVR1_9NEOP</name>
<dbReference type="AlphaFoldDB" id="A0A821TVR1"/>
<comment type="caution">
    <text evidence="2">The sequence shown here is derived from an EMBL/GenBank/DDBJ whole genome shotgun (WGS) entry which is preliminary data.</text>
</comment>
<dbReference type="EMBL" id="CAJOBZ010000025">
    <property type="protein sequence ID" value="CAF4877454.1"/>
    <property type="molecule type" value="Genomic_DNA"/>
</dbReference>
<organism evidence="2 3">
    <name type="scientific">Pieris macdunnoughi</name>
    <dbReference type="NCBI Taxonomy" id="345717"/>
    <lineage>
        <taxon>Eukaryota</taxon>
        <taxon>Metazoa</taxon>
        <taxon>Ecdysozoa</taxon>
        <taxon>Arthropoda</taxon>
        <taxon>Hexapoda</taxon>
        <taxon>Insecta</taxon>
        <taxon>Pterygota</taxon>
        <taxon>Neoptera</taxon>
        <taxon>Endopterygota</taxon>
        <taxon>Lepidoptera</taxon>
        <taxon>Glossata</taxon>
        <taxon>Ditrysia</taxon>
        <taxon>Papilionoidea</taxon>
        <taxon>Pieridae</taxon>
        <taxon>Pierinae</taxon>
        <taxon>Pieris</taxon>
    </lineage>
</organism>
<dbReference type="OrthoDB" id="7427416at2759"/>
<evidence type="ECO:0000313" key="3">
    <source>
        <dbReference type="Proteomes" id="UP000663880"/>
    </source>
</evidence>
<proteinExistence type="predicted"/>
<feature type="region of interest" description="Disordered" evidence="1">
    <location>
        <begin position="336"/>
        <end position="371"/>
    </location>
</feature>
<feature type="compositionally biased region" description="Basic and acidic residues" evidence="1">
    <location>
        <begin position="351"/>
        <end position="360"/>
    </location>
</feature>
<reference evidence="2" key="1">
    <citation type="submission" date="2021-02" db="EMBL/GenBank/DDBJ databases">
        <authorList>
            <person name="Steward A R."/>
        </authorList>
    </citation>
    <scope>NUCLEOTIDE SEQUENCE</scope>
</reference>
<evidence type="ECO:0000256" key="1">
    <source>
        <dbReference type="SAM" id="MobiDB-lite"/>
    </source>
</evidence>
<gene>
    <name evidence="2" type="ORF">PMACD_LOCUS9299</name>
</gene>